<reference evidence="3" key="1">
    <citation type="journal article" date="2020" name="mSystems">
        <title>Genome- and Community-Level Interaction Insights into Carbon Utilization and Element Cycling Functions of Hydrothermarchaeota in Hydrothermal Sediment.</title>
        <authorList>
            <person name="Zhou Z."/>
            <person name="Liu Y."/>
            <person name="Xu W."/>
            <person name="Pan J."/>
            <person name="Luo Z.H."/>
            <person name="Li M."/>
        </authorList>
    </citation>
    <scope>NUCLEOTIDE SEQUENCE [LARGE SCALE GENOMIC DNA]</scope>
    <source>
        <strain evidence="3">HyVt-533</strain>
    </source>
</reference>
<accession>A0A7V5NZU9</accession>
<evidence type="ECO:0000313" key="3">
    <source>
        <dbReference type="EMBL" id="HHI97273.1"/>
    </source>
</evidence>
<organism evidence="3">
    <name type="scientific">Thermodesulfatator atlanticus</name>
    <dbReference type="NCBI Taxonomy" id="501497"/>
    <lineage>
        <taxon>Bacteria</taxon>
        <taxon>Pseudomonadati</taxon>
        <taxon>Thermodesulfobacteriota</taxon>
        <taxon>Thermodesulfobacteria</taxon>
        <taxon>Thermodesulfobacteriales</taxon>
        <taxon>Thermodesulfatatoraceae</taxon>
        <taxon>Thermodesulfatator</taxon>
    </lineage>
</organism>
<comment type="caution">
    <text evidence="3">The sequence shown here is derived from an EMBL/GenBank/DDBJ whole genome shotgun (WGS) entry which is preliminary data.</text>
</comment>
<proteinExistence type="predicted"/>
<name>A0A7V5NZU9_9BACT</name>
<dbReference type="Pfam" id="PF00144">
    <property type="entry name" value="Beta-lactamase"/>
    <property type="match status" value="1"/>
</dbReference>
<dbReference type="InterPro" id="IPR001466">
    <property type="entry name" value="Beta-lactam-related"/>
</dbReference>
<dbReference type="PANTHER" id="PTHR43283">
    <property type="entry name" value="BETA-LACTAMASE-RELATED"/>
    <property type="match status" value="1"/>
</dbReference>
<dbReference type="InterPro" id="IPR050789">
    <property type="entry name" value="Diverse_Enzym_Activities"/>
</dbReference>
<feature type="domain" description="Beta-lactamase-related" evidence="2">
    <location>
        <begin position="11"/>
        <end position="340"/>
    </location>
</feature>
<keyword evidence="1 3" id="KW-0378">Hydrolase</keyword>
<dbReference type="Proteomes" id="UP000886101">
    <property type="component" value="Unassembled WGS sequence"/>
</dbReference>
<dbReference type="AlphaFoldDB" id="A0A7V5NZU9"/>
<dbReference type="GO" id="GO:0016787">
    <property type="term" value="F:hydrolase activity"/>
    <property type="evidence" value="ECO:0007669"/>
    <property type="project" value="UniProtKB-KW"/>
</dbReference>
<dbReference type="SUPFAM" id="SSF56601">
    <property type="entry name" value="beta-lactamase/transpeptidase-like"/>
    <property type="match status" value="1"/>
</dbReference>
<dbReference type="PANTHER" id="PTHR43283:SF11">
    <property type="entry name" value="BETA-LACTAMASE-RELATED DOMAIN-CONTAINING PROTEIN"/>
    <property type="match status" value="1"/>
</dbReference>
<sequence>MPNPLSPPVKEMLARGVRERVFPGGVLALFQDGEFYLEAFGWQEYLPRPCRTEMDTYYDLASLTKPLATTLCLMRLVAEGKIALDDTLARFFLVPHWLAPITLAQLLSHQAGLVPHRPYFARLITYPFEARKKLIITWILKEPLAYPPGLKTRYSDLGFILLGEIIRQVSGQELDTYFAETLRLLGSNPKDLLFTPKKHSLPVDKIAATEFCPWRGKLIKGEVHDENAWVLGGVAGHAGLFGHAQGVLTLLIKLLLAYHGEEEKGFLTREVVRTFWDWGQEGDRALGFDRPSGESSSAGRFFSKKALGHLGFTGPSFWLEPEKRFIVVLLTNRVHPSREPNKLKAFRPALHDLLFKELGLLAVKN</sequence>
<dbReference type="EMBL" id="DROK01000154">
    <property type="protein sequence ID" value="HHI97273.1"/>
    <property type="molecule type" value="Genomic_DNA"/>
</dbReference>
<protein>
    <submittedName>
        <fullName evidence="3">Serine hydrolase</fullName>
    </submittedName>
</protein>
<dbReference type="Gene3D" id="3.40.710.10">
    <property type="entry name" value="DD-peptidase/beta-lactamase superfamily"/>
    <property type="match status" value="1"/>
</dbReference>
<evidence type="ECO:0000256" key="1">
    <source>
        <dbReference type="ARBA" id="ARBA00022801"/>
    </source>
</evidence>
<gene>
    <name evidence="3" type="ORF">ENJ96_05410</name>
</gene>
<evidence type="ECO:0000259" key="2">
    <source>
        <dbReference type="Pfam" id="PF00144"/>
    </source>
</evidence>
<dbReference type="InterPro" id="IPR012338">
    <property type="entry name" value="Beta-lactam/transpept-like"/>
</dbReference>